<dbReference type="EMBL" id="GG663735">
    <property type="protein sequence ID" value="EEH60120.1"/>
    <property type="molecule type" value="Genomic_DNA"/>
</dbReference>
<dbReference type="eggNOG" id="ENOG502QSXN">
    <property type="taxonomic scope" value="Eukaryota"/>
</dbReference>
<proteinExistence type="predicted"/>
<dbReference type="Pfam" id="PF07082">
    <property type="entry name" value="DUF1350"/>
    <property type="match status" value="2"/>
</dbReference>
<dbReference type="Proteomes" id="UP000001876">
    <property type="component" value="Unassembled WGS sequence"/>
</dbReference>
<dbReference type="STRING" id="564608.C1MH04"/>
<dbReference type="SUPFAM" id="SSF53474">
    <property type="entry name" value="alpha/beta-Hydrolases"/>
    <property type="match status" value="1"/>
</dbReference>
<gene>
    <name evidence="1" type="ORF">MICPUCDRAFT_3522</name>
</gene>
<dbReference type="KEGG" id="mpp:MICPUCDRAFT_3522"/>
<feature type="non-terminal residue" evidence="1">
    <location>
        <position position="326"/>
    </location>
</feature>
<sequence length="326" mass="34586">SSSSPTDAFAALEALLTAASESSGPSSARGWKELEGAWVLPPPNGRAAVGVVHFIGGAFVGASPQLTYRLLLESLSARGDLTIVATPYAIGFDHLRLADEIQFVFDRCVRSLGKEYDTLPVYGVGHSMGALMHALIGSRYKLPDRVGNVLISFNNKPATDAVPLFTPVVAPGLQARSNLSPLFNGISSSPLRAPARAIDASLRARAPPVVRELLPVLDQLEPVFLEVANGANEFVPKPDDSKDLVRKYYAVKRNLLLRFRDDTIDETGVLASTLTDGAAISESLDLSVKSLAGDHVRPCRQDVGADVPPELASPLIETGNLISGVA</sequence>
<keyword evidence="2" id="KW-1185">Reference proteome</keyword>
<dbReference type="GeneID" id="9680284"/>
<dbReference type="PANTHER" id="PTHR34127">
    <property type="entry name" value="OS04G0405600 PROTEIN"/>
    <property type="match status" value="1"/>
</dbReference>
<dbReference type="Gene3D" id="3.40.50.1820">
    <property type="entry name" value="alpha/beta hydrolase"/>
    <property type="match status" value="1"/>
</dbReference>
<dbReference type="ESTHER" id="micpc-c1mh04">
    <property type="family name" value="Duf_1350"/>
</dbReference>
<evidence type="ECO:0000313" key="2">
    <source>
        <dbReference type="Proteomes" id="UP000001876"/>
    </source>
</evidence>
<dbReference type="OrthoDB" id="4892at2759"/>
<dbReference type="PANTHER" id="PTHR34127:SF1">
    <property type="entry name" value="OS04G0405600 PROTEIN"/>
    <property type="match status" value="1"/>
</dbReference>
<protein>
    <submittedName>
        <fullName evidence="1">Predicted protein</fullName>
    </submittedName>
</protein>
<accession>C1MH04</accession>
<dbReference type="OMA" id="DTICESE"/>
<dbReference type="RefSeq" id="XP_003054868.1">
    <property type="nucleotide sequence ID" value="XM_003054822.1"/>
</dbReference>
<feature type="non-terminal residue" evidence="1">
    <location>
        <position position="1"/>
    </location>
</feature>
<dbReference type="AlphaFoldDB" id="C1MH04"/>
<name>C1MH04_MICPC</name>
<evidence type="ECO:0000313" key="1">
    <source>
        <dbReference type="EMBL" id="EEH60120.1"/>
    </source>
</evidence>
<dbReference type="InterPro" id="IPR010765">
    <property type="entry name" value="DUF1350"/>
</dbReference>
<organism evidence="2">
    <name type="scientific">Micromonas pusilla (strain CCMP1545)</name>
    <name type="common">Picoplanktonic green alga</name>
    <dbReference type="NCBI Taxonomy" id="564608"/>
    <lineage>
        <taxon>Eukaryota</taxon>
        <taxon>Viridiplantae</taxon>
        <taxon>Chlorophyta</taxon>
        <taxon>Mamiellophyceae</taxon>
        <taxon>Mamiellales</taxon>
        <taxon>Mamiellaceae</taxon>
        <taxon>Micromonas</taxon>
    </lineage>
</organism>
<reference evidence="1 2" key="1">
    <citation type="journal article" date="2009" name="Science">
        <title>Green evolution and dynamic adaptations revealed by genomes of the marine picoeukaryotes Micromonas.</title>
        <authorList>
            <person name="Worden A.Z."/>
            <person name="Lee J.H."/>
            <person name="Mock T."/>
            <person name="Rouze P."/>
            <person name="Simmons M.P."/>
            <person name="Aerts A.L."/>
            <person name="Allen A.E."/>
            <person name="Cuvelier M.L."/>
            <person name="Derelle E."/>
            <person name="Everett M.V."/>
            <person name="Foulon E."/>
            <person name="Grimwood J."/>
            <person name="Gundlach H."/>
            <person name="Henrissat B."/>
            <person name="Napoli C."/>
            <person name="McDonald S.M."/>
            <person name="Parker M.S."/>
            <person name="Rombauts S."/>
            <person name="Salamov A."/>
            <person name="Von Dassow P."/>
            <person name="Badger J.H."/>
            <person name="Coutinho P.M."/>
            <person name="Demir E."/>
            <person name="Dubchak I."/>
            <person name="Gentemann C."/>
            <person name="Eikrem W."/>
            <person name="Gready J.E."/>
            <person name="John U."/>
            <person name="Lanier W."/>
            <person name="Lindquist E.A."/>
            <person name="Lucas S."/>
            <person name="Mayer K.F."/>
            <person name="Moreau H."/>
            <person name="Not F."/>
            <person name="Otillar R."/>
            <person name="Panaud O."/>
            <person name="Pangilinan J."/>
            <person name="Paulsen I."/>
            <person name="Piegu B."/>
            <person name="Poliakov A."/>
            <person name="Robbens S."/>
            <person name="Schmutz J."/>
            <person name="Toulza E."/>
            <person name="Wyss T."/>
            <person name="Zelensky A."/>
            <person name="Zhou K."/>
            <person name="Armbrust E.V."/>
            <person name="Bhattacharya D."/>
            <person name="Goodenough U.W."/>
            <person name="Van de Peer Y."/>
            <person name="Grigoriev I.V."/>
        </authorList>
    </citation>
    <scope>NUCLEOTIDE SEQUENCE [LARGE SCALE GENOMIC DNA]</scope>
    <source>
        <strain evidence="1 2">CCMP1545</strain>
    </source>
</reference>
<dbReference type="InterPro" id="IPR029058">
    <property type="entry name" value="AB_hydrolase_fold"/>
</dbReference>